<dbReference type="Proteomes" id="UP000287651">
    <property type="component" value="Unassembled WGS sequence"/>
</dbReference>
<proteinExistence type="predicted"/>
<evidence type="ECO:0000313" key="1">
    <source>
        <dbReference type="EMBL" id="RRT34534.1"/>
    </source>
</evidence>
<evidence type="ECO:0000313" key="2">
    <source>
        <dbReference type="Proteomes" id="UP000287651"/>
    </source>
</evidence>
<reference evidence="1 2" key="1">
    <citation type="journal article" date="2014" name="Agronomy (Basel)">
        <title>A Draft Genome Sequence for Ensete ventricosum, the Drought-Tolerant Tree Against Hunger.</title>
        <authorList>
            <person name="Harrison J."/>
            <person name="Moore K.A."/>
            <person name="Paszkiewicz K."/>
            <person name="Jones T."/>
            <person name="Grant M."/>
            <person name="Ambacheew D."/>
            <person name="Muzemil S."/>
            <person name="Studholme D.J."/>
        </authorList>
    </citation>
    <scope>NUCLEOTIDE SEQUENCE [LARGE SCALE GENOMIC DNA]</scope>
</reference>
<dbReference type="AlphaFoldDB" id="A0A426X518"/>
<accession>A0A426X518</accession>
<sequence length="93" mass="10244">MGCQSRGWFEPDRKSDFTIELARESGRLRELLRLGAVAAPPQARSPGSRLQVTPFVEMSSGEPISELSNCLDLASEAEKSLDRDDERSRVGHG</sequence>
<organism evidence="1 2">
    <name type="scientific">Ensete ventricosum</name>
    <name type="common">Abyssinian banana</name>
    <name type="synonym">Musa ensete</name>
    <dbReference type="NCBI Taxonomy" id="4639"/>
    <lineage>
        <taxon>Eukaryota</taxon>
        <taxon>Viridiplantae</taxon>
        <taxon>Streptophyta</taxon>
        <taxon>Embryophyta</taxon>
        <taxon>Tracheophyta</taxon>
        <taxon>Spermatophyta</taxon>
        <taxon>Magnoliopsida</taxon>
        <taxon>Liliopsida</taxon>
        <taxon>Zingiberales</taxon>
        <taxon>Musaceae</taxon>
        <taxon>Ensete</taxon>
    </lineage>
</organism>
<gene>
    <name evidence="1" type="ORF">B296_00053738</name>
</gene>
<protein>
    <submittedName>
        <fullName evidence="1">Uncharacterized protein</fullName>
    </submittedName>
</protein>
<dbReference type="EMBL" id="AMZH03026634">
    <property type="protein sequence ID" value="RRT34534.1"/>
    <property type="molecule type" value="Genomic_DNA"/>
</dbReference>
<name>A0A426X518_ENSVE</name>
<comment type="caution">
    <text evidence="1">The sequence shown here is derived from an EMBL/GenBank/DDBJ whole genome shotgun (WGS) entry which is preliminary data.</text>
</comment>